<comment type="similarity">
    <text evidence="3 8">Belongs to the fungal TPase family.</text>
</comment>
<sequence>MALEDRAVEETAHIVRALLSSLPDTLSKTTEVEIRLGTLIDKATNNRLSIEFMHPSVIKRADTLRFQATVHHEDFKSLVAHFSKEIEEKEDKKIIDSLIKGFRRSETIEVNGQPAKQKPVLIQKKKMKMIDIFCPNSKYDIRIGISEEIVKEDTLTLPVVQAVREKTRTTFKTDMHLIEATEVLSGRDANSLTEKLYEVELEAISSKYTKEEFVKTAIAFMATLDRVLGRQ</sequence>
<evidence type="ECO:0000256" key="7">
    <source>
        <dbReference type="ARBA" id="ARBA00047740"/>
    </source>
</evidence>
<evidence type="ECO:0000256" key="4">
    <source>
        <dbReference type="ARBA" id="ARBA00022664"/>
    </source>
</evidence>
<keyword evidence="5 8" id="KW-0378">Hydrolase</keyword>
<dbReference type="OrthoDB" id="272147at2759"/>
<dbReference type="InterPro" id="IPR040343">
    <property type="entry name" value="Cet1/Ctl1"/>
</dbReference>
<dbReference type="STRING" id="1805483.A0A177EGV9"/>
<dbReference type="EC" id="3.6.1.74" evidence="8"/>
<feature type="domain" description="mRNA triphosphatase Cet1-like" evidence="9">
    <location>
        <begin position="12"/>
        <end position="203"/>
    </location>
</feature>
<dbReference type="PANTHER" id="PTHR28118:SF1">
    <property type="entry name" value="POLYNUCLEOTIDE 5'-TRIPHOSPHATASE CTL1-RELATED"/>
    <property type="match status" value="1"/>
</dbReference>
<evidence type="ECO:0000256" key="1">
    <source>
        <dbReference type="ARBA" id="ARBA00001946"/>
    </source>
</evidence>
<organism evidence="10 11">
    <name type="scientific">Nematocida displodere</name>
    <dbReference type="NCBI Taxonomy" id="1805483"/>
    <lineage>
        <taxon>Eukaryota</taxon>
        <taxon>Fungi</taxon>
        <taxon>Fungi incertae sedis</taxon>
        <taxon>Microsporidia</taxon>
        <taxon>Nematocida</taxon>
    </lineage>
</organism>
<keyword evidence="8" id="KW-0506">mRNA capping</keyword>
<dbReference type="Pfam" id="PF02940">
    <property type="entry name" value="mRNA_triPase"/>
    <property type="match status" value="1"/>
</dbReference>
<evidence type="ECO:0000313" key="11">
    <source>
        <dbReference type="Proteomes" id="UP000185944"/>
    </source>
</evidence>
<dbReference type="InterPro" id="IPR004206">
    <property type="entry name" value="mRNA_triPase_Cet1"/>
</dbReference>
<dbReference type="PANTHER" id="PTHR28118">
    <property type="entry name" value="POLYNUCLEOTIDE 5'-TRIPHOSPHATASE-RELATED"/>
    <property type="match status" value="1"/>
</dbReference>
<evidence type="ECO:0000256" key="8">
    <source>
        <dbReference type="RuleBase" id="RU367053"/>
    </source>
</evidence>
<evidence type="ECO:0000256" key="2">
    <source>
        <dbReference type="ARBA" id="ARBA00004123"/>
    </source>
</evidence>
<dbReference type="RefSeq" id="XP_067544924.1">
    <property type="nucleotide sequence ID" value="XM_067689034.1"/>
</dbReference>
<dbReference type="VEuPathDB" id="MicrosporidiaDB:NEDG_01616"/>
<comment type="caution">
    <text evidence="10">The sequence shown here is derived from an EMBL/GenBank/DDBJ whole genome shotgun (WGS) entry which is preliminary data.</text>
</comment>
<comment type="subunit">
    <text evidence="8">Heterodimer. The mRNA-capping enzyme is composed of two separate chains alpha and beta, respectively a mRNA guanylyltransferase and an mRNA 5'-triphosphate monophosphatase.</text>
</comment>
<comment type="subcellular location">
    <subcellularLocation>
        <location evidence="2 8">Nucleus</location>
    </subcellularLocation>
</comment>
<comment type="function">
    <text evidence="8">First step of mRNA capping. Converts the 5'-triphosphate end of a nascent mRNA chain into a diphosphate end.</text>
</comment>
<dbReference type="AlphaFoldDB" id="A0A177EGV9"/>
<dbReference type="GO" id="GO:0031533">
    <property type="term" value="C:mRNA capping enzyme complex"/>
    <property type="evidence" value="ECO:0007669"/>
    <property type="project" value="UniProtKB-UniRule"/>
</dbReference>
<evidence type="ECO:0000256" key="6">
    <source>
        <dbReference type="ARBA" id="ARBA00023242"/>
    </source>
</evidence>
<dbReference type="GO" id="GO:0006370">
    <property type="term" value="P:7-methylguanosine mRNA capping"/>
    <property type="evidence" value="ECO:0007669"/>
    <property type="project" value="UniProtKB-UniRule"/>
</dbReference>
<dbReference type="GeneID" id="93647966"/>
<dbReference type="Proteomes" id="UP000185944">
    <property type="component" value="Unassembled WGS sequence"/>
</dbReference>
<reference evidence="10 11" key="1">
    <citation type="submission" date="2016-02" db="EMBL/GenBank/DDBJ databases">
        <title>Discovery of a natural microsporidian pathogen with a broad tissue tropism in Caenorhabditis elegans.</title>
        <authorList>
            <person name="Luallen R.J."/>
            <person name="Reinke A.W."/>
            <person name="Tong L."/>
            <person name="Botts M.R."/>
            <person name="Felix M.-A."/>
            <person name="Troemel E.R."/>
        </authorList>
    </citation>
    <scope>NUCLEOTIDE SEQUENCE [LARGE SCALE GENOMIC DNA]</scope>
    <source>
        <strain evidence="10 11">JUm2807</strain>
    </source>
</reference>
<keyword evidence="11" id="KW-1185">Reference proteome</keyword>
<dbReference type="Gene3D" id="3.20.100.10">
    <property type="entry name" value="mRNA triphosphatase Cet1-like"/>
    <property type="match status" value="1"/>
</dbReference>
<dbReference type="SUPFAM" id="SSF55154">
    <property type="entry name" value="CYTH-like phosphatases"/>
    <property type="match status" value="1"/>
</dbReference>
<dbReference type="GO" id="GO:0004651">
    <property type="term" value="F:polynucleotide 5'-phosphatase activity"/>
    <property type="evidence" value="ECO:0007669"/>
    <property type="project" value="UniProtKB-UniRule"/>
</dbReference>
<keyword evidence="6 8" id="KW-0539">Nucleus</keyword>
<keyword evidence="4 8" id="KW-0507">mRNA processing</keyword>
<dbReference type="CDD" id="cd07470">
    <property type="entry name" value="CYTH-like_mRNA_RTPase"/>
    <property type="match status" value="1"/>
</dbReference>
<dbReference type="EMBL" id="LTDL01000021">
    <property type="protein sequence ID" value="OAG31203.1"/>
    <property type="molecule type" value="Genomic_DNA"/>
</dbReference>
<dbReference type="GO" id="GO:0140818">
    <property type="term" value="F:mRNA 5'-triphosphate monophosphatase activity"/>
    <property type="evidence" value="ECO:0007669"/>
    <property type="project" value="UniProtKB-EC"/>
</dbReference>
<proteinExistence type="inferred from homology"/>
<name>A0A177EGV9_9MICR</name>
<gene>
    <name evidence="10" type="ORF">NEDG_01616</name>
</gene>
<evidence type="ECO:0000313" key="10">
    <source>
        <dbReference type="EMBL" id="OAG31203.1"/>
    </source>
</evidence>
<evidence type="ECO:0000259" key="9">
    <source>
        <dbReference type="Pfam" id="PF02940"/>
    </source>
</evidence>
<dbReference type="InterPro" id="IPR037009">
    <property type="entry name" value="mRNA_triPase_Cet1_sf"/>
</dbReference>
<evidence type="ECO:0000256" key="5">
    <source>
        <dbReference type="ARBA" id="ARBA00022801"/>
    </source>
</evidence>
<accession>A0A177EGV9</accession>
<evidence type="ECO:0000256" key="3">
    <source>
        <dbReference type="ARBA" id="ARBA00006345"/>
    </source>
</evidence>
<dbReference type="InterPro" id="IPR033469">
    <property type="entry name" value="CYTH-like_dom_sf"/>
</dbReference>
<comment type="catalytic activity">
    <reaction evidence="7">
        <text>a 5'-end triphospho-ribonucleoside in mRNA + H2O = a 5'-end diphospho-ribonucleoside in mRNA + phosphate + H(+)</text>
        <dbReference type="Rhea" id="RHEA:67004"/>
        <dbReference type="Rhea" id="RHEA-COMP:17164"/>
        <dbReference type="Rhea" id="RHEA-COMP:17165"/>
        <dbReference type="ChEBI" id="CHEBI:15377"/>
        <dbReference type="ChEBI" id="CHEBI:15378"/>
        <dbReference type="ChEBI" id="CHEBI:43474"/>
        <dbReference type="ChEBI" id="CHEBI:167616"/>
        <dbReference type="ChEBI" id="CHEBI:167618"/>
        <dbReference type="EC" id="3.6.1.74"/>
    </reaction>
    <physiologicalReaction direction="left-to-right" evidence="7">
        <dbReference type="Rhea" id="RHEA:67005"/>
    </physiologicalReaction>
</comment>
<comment type="cofactor">
    <cofactor evidence="1 8">
        <name>Mg(2+)</name>
        <dbReference type="ChEBI" id="CHEBI:18420"/>
    </cofactor>
</comment>
<protein>
    <recommendedName>
        <fullName evidence="8">mRNA-capping enzyme subunit beta</fullName>
        <ecNumber evidence="8">3.6.1.74</ecNumber>
    </recommendedName>
    <alternativeName>
        <fullName evidence="8">mRNA 5'-phosphatase</fullName>
    </alternativeName>
    <alternativeName>
        <fullName evidence="8">mRNA 5'-triphosphate monophosphatase</fullName>
    </alternativeName>
</protein>